<dbReference type="RefSeq" id="WP_048500563.1">
    <property type="nucleotide sequence ID" value="NZ_LFNG01000024.1"/>
</dbReference>
<evidence type="ECO:0008006" key="3">
    <source>
        <dbReference type="Google" id="ProtNLM"/>
    </source>
</evidence>
<dbReference type="STRING" id="1304281.ACM44_13415"/>
<gene>
    <name evidence="1" type="ORF">ACM44_13415</name>
</gene>
<dbReference type="EMBL" id="LFNG01000024">
    <property type="protein sequence ID" value="KMQ70246.1"/>
    <property type="molecule type" value="Genomic_DNA"/>
</dbReference>
<dbReference type="PATRIC" id="fig|1304281.5.peg.2895"/>
<comment type="caution">
    <text evidence="1">The sequence shown here is derived from an EMBL/GenBank/DDBJ whole genome shotgun (WGS) entry which is preliminary data.</text>
</comment>
<keyword evidence="2" id="KW-1185">Reference proteome</keyword>
<reference evidence="1 2" key="1">
    <citation type="journal article" date="2004" name="Int. J. Syst. Evol. Microbiol.">
        <title>Kaistella koreensis gen. nov., sp. nov., a novel member of the Chryseobacterium-Bergeyella-Riemerella branch.</title>
        <authorList>
            <person name="Kim M.K."/>
            <person name="Im W.T."/>
            <person name="Shin Y.K."/>
            <person name="Lim J.H."/>
            <person name="Kim S.H."/>
            <person name="Lee B.C."/>
            <person name="Park M.Y."/>
            <person name="Lee K.Y."/>
            <person name="Lee S.T."/>
        </authorList>
    </citation>
    <scope>NUCLEOTIDE SEQUENCE [LARGE SCALE GENOMIC DNA]</scope>
    <source>
        <strain evidence="1 2">CCUG 49689</strain>
    </source>
</reference>
<proteinExistence type="predicted"/>
<name>A0A0J7IWP8_9FLAO</name>
<organism evidence="1 2">
    <name type="scientific">Chryseobacterium koreense CCUG 49689</name>
    <dbReference type="NCBI Taxonomy" id="1304281"/>
    <lineage>
        <taxon>Bacteria</taxon>
        <taxon>Pseudomonadati</taxon>
        <taxon>Bacteroidota</taxon>
        <taxon>Flavobacteriia</taxon>
        <taxon>Flavobacteriales</taxon>
        <taxon>Weeksellaceae</taxon>
        <taxon>Chryseobacterium group</taxon>
        <taxon>Chryseobacterium</taxon>
    </lineage>
</organism>
<dbReference type="OrthoDB" id="1095019at2"/>
<dbReference type="Proteomes" id="UP000035900">
    <property type="component" value="Unassembled WGS sequence"/>
</dbReference>
<protein>
    <recommendedName>
        <fullName evidence="3">Oxidase</fullName>
    </recommendedName>
</protein>
<accession>A0A0J7IWP8</accession>
<evidence type="ECO:0000313" key="1">
    <source>
        <dbReference type="EMBL" id="KMQ70246.1"/>
    </source>
</evidence>
<sequence>MKRKDFGIQLKPVSAELYDLDVQVMHDQNGKIISGLVLGPTLYQNLACLLMAEPGDFKLSPDLGVGLRNALLDEDLLRYRHAVKEQAAKDGIFIKHLNLYNLKNYSIEAEYE</sequence>
<dbReference type="AlphaFoldDB" id="A0A0J7IWP8"/>
<evidence type="ECO:0000313" key="2">
    <source>
        <dbReference type="Proteomes" id="UP000035900"/>
    </source>
</evidence>